<dbReference type="OrthoDB" id="9801383at2"/>
<evidence type="ECO:0000259" key="2">
    <source>
        <dbReference type="Pfam" id="PF18962"/>
    </source>
</evidence>
<feature type="domain" description="DUF7619" evidence="3">
    <location>
        <begin position="346"/>
        <end position="480"/>
    </location>
</feature>
<organism evidence="4 5">
    <name type="scientific">Flavipsychrobacter stenotrophus</name>
    <dbReference type="NCBI Taxonomy" id="2077091"/>
    <lineage>
        <taxon>Bacteria</taxon>
        <taxon>Pseudomonadati</taxon>
        <taxon>Bacteroidota</taxon>
        <taxon>Chitinophagia</taxon>
        <taxon>Chitinophagales</taxon>
        <taxon>Chitinophagaceae</taxon>
        <taxon>Flavipsychrobacter</taxon>
    </lineage>
</organism>
<comment type="caution">
    <text evidence="4">The sequence shown here is derived from an EMBL/GenBank/DDBJ whole genome shotgun (WGS) entry which is preliminary data.</text>
</comment>
<evidence type="ECO:0000313" key="4">
    <source>
        <dbReference type="EMBL" id="PQJ09451.1"/>
    </source>
</evidence>
<accession>A0A2S7SS49</accession>
<sequence length="571" mass="61368">MKKIFYLPIVALFALFTNKVHAQYTITYSNVSTFADSNCIDPVFSLNTSGFSSGLAVHTYYGDGTDNVNPVMSAFVGGYASYTHTYTSAGTYTVKQVLELGGASIDSLVSFYDSKYCQTFNFSSFYDANGNCVFDSASENFIITPISIAVDSNGIRIDTFVTTSGLHYQATGNPGDIYAFSVISSGTGLVLTCPAGGVIYDTISMIVNDYISKEFGFDCSGASGYDAGELVTTRAGRHSFVAEILATNQYCTPAGVTVTMNMSPKYDFVNATPAPTTISGHTLTWTFPSLTAITPQFIYVHGEVPGAWLIAGDTVHSSYYITPTAGDGDLSDNTVILVDTVRSSFDPNDKAVMPNTNIPDNVSTRLTYTLRFENTGNDTAFNIHIMDTLSDKLNVKSLAILGSSAAMNLSIQHVGGLNIAKFDFPHINLLDSTHHGLCDGFVTFSIYTQSSLPYGTQILNRGGIYFDFNPVVLTNTVVTTVGIPDGIDDMRNVSGSNLQLFPNPAENELTVKISKGTFSTISVINSVGQVVMKQDVNGTSTKLNVKALPAGSYYISVKGNSGVKVERFQKM</sequence>
<gene>
    <name evidence="4" type="ORF">CJD36_019615</name>
</gene>
<dbReference type="NCBIfam" id="TIGR01451">
    <property type="entry name" value="B_ant_repeat"/>
    <property type="match status" value="1"/>
</dbReference>
<keyword evidence="5" id="KW-1185">Reference proteome</keyword>
<keyword evidence="1" id="KW-0732">Signal</keyword>
<dbReference type="AlphaFoldDB" id="A0A2S7SS49"/>
<feature type="signal peptide" evidence="1">
    <location>
        <begin position="1"/>
        <end position="22"/>
    </location>
</feature>
<dbReference type="RefSeq" id="WP_105040901.1">
    <property type="nucleotide sequence ID" value="NZ_PPSL01000006.1"/>
</dbReference>
<feature type="domain" description="Secretion system C-terminal sorting" evidence="2">
    <location>
        <begin position="500"/>
        <end position="567"/>
    </location>
</feature>
<proteinExistence type="predicted"/>
<evidence type="ECO:0000313" key="5">
    <source>
        <dbReference type="Proteomes" id="UP000239872"/>
    </source>
</evidence>
<dbReference type="Pfam" id="PF18962">
    <property type="entry name" value="Por_Secre_tail"/>
    <property type="match status" value="1"/>
</dbReference>
<dbReference type="InterPro" id="IPR047589">
    <property type="entry name" value="DUF11_rpt"/>
</dbReference>
<protein>
    <submittedName>
        <fullName evidence="4">Uncharacterized protein</fullName>
    </submittedName>
</protein>
<dbReference type="NCBIfam" id="TIGR04183">
    <property type="entry name" value="Por_Secre_tail"/>
    <property type="match status" value="1"/>
</dbReference>
<feature type="chain" id="PRO_5015676826" evidence="1">
    <location>
        <begin position="23"/>
        <end position="571"/>
    </location>
</feature>
<reference evidence="4 5" key="1">
    <citation type="submission" date="2018-01" db="EMBL/GenBank/DDBJ databases">
        <title>A novel member of the phylum Bacteroidetes isolated from glacier ice.</title>
        <authorList>
            <person name="Liu Q."/>
            <person name="Xin Y.-H."/>
        </authorList>
    </citation>
    <scope>NUCLEOTIDE SEQUENCE [LARGE SCALE GENOMIC DNA]</scope>
    <source>
        <strain evidence="4 5">RB1R16</strain>
    </source>
</reference>
<evidence type="ECO:0000256" key="1">
    <source>
        <dbReference type="SAM" id="SignalP"/>
    </source>
</evidence>
<dbReference type="InterPro" id="IPR055353">
    <property type="entry name" value="DUF7619"/>
</dbReference>
<evidence type="ECO:0000259" key="3">
    <source>
        <dbReference type="Pfam" id="PF24595"/>
    </source>
</evidence>
<dbReference type="InterPro" id="IPR026444">
    <property type="entry name" value="Secre_tail"/>
</dbReference>
<dbReference type="EMBL" id="PPSL01000006">
    <property type="protein sequence ID" value="PQJ09451.1"/>
    <property type="molecule type" value="Genomic_DNA"/>
</dbReference>
<name>A0A2S7SS49_9BACT</name>
<dbReference type="Pfam" id="PF24595">
    <property type="entry name" value="DUF7619"/>
    <property type="match status" value="1"/>
</dbReference>
<dbReference type="Proteomes" id="UP000239872">
    <property type="component" value="Unassembled WGS sequence"/>
</dbReference>